<dbReference type="InterPro" id="IPR013083">
    <property type="entry name" value="Znf_RING/FYVE/PHD"/>
</dbReference>
<dbReference type="InterPro" id="IPR019009">
    <property type="entry name" value="SRP_receptor_beta_su"/>
</dbReference>
<proteinExistence type="inferred from homology"/>
<evidence type="ECO:0000256" key="9">
    <source>
        <dbReference type="ARBA" id="ARBA00022833"/>
    </source>
</evidence>
<dbReference type="PANTHER" id="PTHR14155:SF627">
    <property type="entry name" value="OS06G0192800 PROTEIN"/>
    <property type="match status" value="1"/>
</dbReference>
<evidence type="ECO:0000256" key="4">
    <source>
        <dbReference type="ARBA" id="ARBA00022692"/>
    </source>
</evidence>
<comment type="subcellular location">
    <subcellularLocation>
        <location evidence="1">Endoplasmic reticulum membrane</location>
        <topology evidence="1">Single-pass membrane protein</topology>
    </subcellularLocation>
</comment>
<feature type="transmembrane region" description="Helical" evidence="16">
    <location>
        <begin position="621"/>
        <end position="647"/>
    </location>
</feature>
<keyword evidence="19" id="KW-1185">Reference proteome</keyword>
<evidence type="ECO:0000256" key="12">
    <source>
        <dbReference type="ARBA" id="ARBA00023136"/>
    </source>
</evidence>
<evidence type="ECO:0000256" key="10">
    <source>
        <dbReference type="ARBA" id="ARBA00022989"/>
    </source>
</evidence>
<evidence type="ECO:0000256" key="11">
    <source>
        <dbReference type="ARBA" id="ARBA00023134"/>
    </source>
</evidence>
<dbReference type="CDD" id="cd04105">
    <property type="entry name" value="SR_beta"/>
    <property type="match status" value="1"/>
</dbReference>
<keyword evidence="11" id="KW-0342">GTP-binding</keyword>
<dbReference type="Proteomes" id="UP000308768">
    <property type="component" value="Unassembled WGS sequence"/>
</dbReference>
<dbReference type="Pfam" id="PF13639">
    <property type="entry name" value="zf-RING_2"/>
    <property type="match status" value="1"/>
</dbReference>
<dbReference type="InterPro" id="IPR001841">
    <property type="entry name" value="Znf_RING"/>
</dbReference>
<dbReference type="SUPFAM" id="SSF57850">
    <property type="entry name" value="RING/U-box"/>
    <property type="match status" value="1"/>
</dbReference>
<evidence type="ECO:0000256" key="3">
    <source>
        <dbReference type="ARBA" id="ARBA00020256"/>
    </source>
</evidence>
<keyword evidence="6" id="KW-0547">Nucleotide-binding</keyword>
<evidence type="ECO:0000256" key="16">
    <source>
        <dbReference type="SAM" id="Phobius"/>
    </source>
</evidence>
<dbReference type="Gene3D" id="3.40.50.300">
    <property type="entry name" value="P-loop containing nucleotide triphosphate hydrolases"/>
    <property type="match status" value="1"/>
</dbReference>
<evidence type="ECO:0000256" key="2">
    <source>
        <dbReference type="ARBA" id="ARBA00005619"/>
    </source>
</evidence>
<feature type="compositionally biased region" description="Gly residues" evidence="15">
    <location>
        <begin position="231"/>
        <end position="250"/>
    </location>
</feature>
<keyword evidence="10 16" id="KW-1133">Transmembrane helix</keyword>
<dbReference type="InterPro" id="IPR053238">
    <property type="entry name" value="RING-H2_zinc_finger"/>
</dbReference>
<organism evidence="18 19">
    <name type="scientific">Cryomyces minteri</name>
    <dbReference type="NCBI Taxonomy" id="331657"/>
    <lineage>
        <taxon>Eukaryota</taxon>
        <taxon>Fungi</taxon>
        <taxon>Dikarya</taxon>
        <taxon>Ascomycota</taxon>
        <taxon>Pezizomycotina</taxon>
        <taxon>Dothideomycetes</taxon>
        <taxon>Dothideomycetes incertae sedis</taxon>
        <taxon>Cryomyces</taxon>
    </lineage>
</organism>
<feature type="compositionally biased region" description="Polar residues" evidence="15">
    <location>
        <begin position="385"/>
        <end position="418"/>
    </location>
</feature>
<dbReference type="GO" id="GO:0005789">
    <property type="term" value="C:endoplasmic reticulum membrane"/>
    <property type="evidence" value="ECO:0007669"/>
    <property type="project" value="UniProtKB-SubCell"/>
</dbReference>
<name>A0A4U0WUP0_9PEZI</name>
<feature type="compositionally biased region" description="Low complexity" evidence="15">
    <location>
        <begin position="361"/>
        <end position="384"/>
    </location>
</feature>
<protein>
    <recommendedName>
        <fullName evidence="3">Signal recognition particle receptor subunit beta</fullName>
    </recommendedName>
</protein>
<dbReference type="PANTHER" id="PTHR14155">
    <property type="entry name" value="RING FINGER DOMAIN-CONTAINING"/>
    <property type="match status" value="1"/>
</dbReference>
<evidence type="ECO:0000256" key="5">
    <source>
        <dbReference type="ARBA" id="ARBA00022723"/>
    </source>
</evidence>
<dbReference type="STRING" id="331657.A0A4U0WUP0"/>
<dbReference type="CDD" id="cd16461">
    <property type="entry name" value="RING-H2_EL5-like"/>
    <property type="match status" value="1"/>
</dbReference>
<keyword evidence="7 14" id="KW-0863">Zinc-finger</keyword>
<keyword evidence="5" id="KW-0479">Metal-binding</keyword>
<dbReference type="EMBL" id="NAJN01000918">
    <property type="protein sequence ID" value="TKA67350.1"/>
    <property type="molecule type" value="Genomic_DNA"/>
</dbReference>
<dbReference type="GO" id="GO:0008270">
    <property type="term" value="F:zinc ion binding"/>
    <property type="evidence" value="ECO:0007669"/>
    <property type="project" value="UniProtKB-KW"/>
</dbReference>
<evidence type="ECO:0000313" key="18">
    <source>
        <dbReference type="EMBL" id="TKA67350.1"/>
    </source>
</evidence>
<evidence type="ECO:0000256" key="1">
    <source>
        <dbReference type="ARBA" id="ARBA00004389"/>
    </source>
</evidence>
<dbReference type="AlphaFoldDB" id="A0A4U0WUP0"/>
<dbReference type="SUPFAM" id="SSF52540">
    <property type="entry name" value="P-loop containing nucleoside triphosphate hydrolases"/>
    <property type="match status" value="1"/>
</dbReference>
<evidence type="ECO:0000256" key="7">
    <source>
        <dbReference type="ARBA" id="ARBA00022771"/>
    </source>
</evidence>
<dbReference type="OrthoDB" id="8062037at2759"/>
<sequence length="910" mass="98291">MFTRHGSAVSMQDEGLTPPPPPPPLQNSFHHRPPPRNAVSDGPGWLLPDLQVPELDLNFDRVAPNILHNEPPSSLPPRRASIHTTSNLSDRIAALRPDRGIRNMASSLRRRRSPLRQGEDQAAMLSRLLSVAAAATAASLMGGNQRDLPEARDGTMDGEDGTFDGFLQALQNGRIASALRGEGNNTEDDSGGSLGGTAAPLNFFRMFRFGSSRGSGQTTDGSSRNHDSGGSDSGFGSSGTQGGSEEGSGGRMVPIIIVGIRSITPGNGSTPDDGSMVPSFLDALSNFPAPSPTDNDSIDRIIRQPHTTRFSHRRRASMGGVNMFPANYDRQRHHRSPERHGTWSATSEASIWPRPPPTTPASPGISALSSGSSTPTTSRLPSTTFDNNSIPSRQDSFTRRSPSSNLESTVEEPTSQSRTARHRRLSESDFTRFGSGASRRNGVVEPDNSIHEGSRSWIIYVLGGSYPENHPILTTPSLFTDSPTYEDMMLLSALLGPAKPPVASEDDVASAPGLYKIEDVDEKLIAVAVDGNERIDIASGQRCLVCLCDFEKEEEARRLVKCGHLFHRECIDQWLTTEQQQQTDSDWERGQQEKTSGRRVHQSSNRVVISATMNWDDPQGWLTWAFSANISTIVFTLLVALSLPLLLHYLYIYRTQKSTTLPTFLLIGPSGSGKTSLLTLCERGTPSSTHLSQSPLSVEVALPSTIRAASSKYRSTNDPSAQSPTKLLFVDTPGHGKLRHHALNRIAASEPLSGIIFLVDAANLSSSTGGRADEGLTEAGEYLHDVLLALQKRYTSATTSKGPAAMPVLVAANKLDLFTALPPQLVRAALEAEITRVRTTRAKGLLDSGIGAEDAGADDERDWLGDGGEGKFEFAQMEEVNVPVSVLGGNVLGSEGSDVQRWWEWIAEHL</sequence>
<dbReference type="GO" id="GO:0005525">
    <property type="term" value="F:GTP binding"/>
    <property type="evidence" value="ECO:0007669"/>
    <property type="project" value="UniProtKB-KW"/>
</dbReference>
<keyword evidence="8" id="KW-0256">Endoplasmic reticulum</keyword>
<keyword evidence="13" id="KW-0675">Receptor</keyword>
<dbReference type="Gene3D" id="3.30.40.10">
    <property type="entry name" value="Zinc/RING finger domain, C3HC4 (zinc finger)"/>
    <property type="match status" value="1"/>
</dbReference>
<keyword evidence="4 16" id="KW-0812">Transmembrane</keyword>
<evidence type="ECO:0000313" key="19">
    <source>
        <dbReference type="Proteomes" id="UP000308768"/>
    </source>
</evidence>
<feature type="region of interest" description="Disordered" evidence="15">
    <location>
        <begin position="209"/>
        <end position="251"/>
    </location>
</feature>
<dbReference type="InterPro" id="IPR027417">
    <property type="entry name" value="P-loop_NTPase"/>
</dbReference>
<feature type="region of interest" description="Disordered" evidence="15">
    <location>
        <begin position="330"/>
        <end position="448"/>
    </location>
</feature>
<evidence type="ECO:0000256" key="13">
    <source>
        <dbReference type="ARBA" id="ARBA00023170"/>
    </source>
</evidence>
<keyword evidence="9" id="KW-0862">Zinc</keyword>
<gene>
    <name evidence="18" type="ORF">B0A49_08824</name>
</gene>
<feature type="domain" description="RING-type" evidence="17">
    <location>
        <begin position="543"/>
        <end position="574"/>
    </location>
</feature>
<evidence type="ECO:0000256" key="15">
    <source>
        <dbReference type="SAM" id="MobiDB-lite"/>
    </source>
</evidence>
<comment type="caution">
    <text evidence="18">The sequence shown here is derived from an EMBL/GenBank/DDBJ whole genome shotgun (WGS) entry which is preliminary data.</text>
</comment>
<comment type="similarity">
    <text evidence="2">Belongs to the SRP receptor beta subunit family.</text>
</comment>
<accession>A0A4U0WUP0</accession>
<evidence type="ECO:0000256" key="8">
    <source>
        <dbReference type="ARBA" id="ARBA00022824"/>
    </source>
</evidence>
<dbReference type="Pfam" id="PF09439">
    <property type="entry name" value="SRPRB"/>
    <property type="match status" value="1"/>
</dbReference>
<reference evidence="18 19" key="1">
    <citation type="submission" date="2017-03" db="EMBL/GenBank/DDBJ databases">
        <title>Genomes of endolithic fungi from Antarctica.</title>
        <authorList>
            <person name="Coleine C."/>
            <person name="Masonjones S."/>
            <person name="Stajich J.E."/>
        </authorList>
    </citation>
    <scope>NUCLEOTIDE SEQUENCE [LARGE SCALE GENOMIC DNA]</scope>
    <source>
        <strain evidence="18 19">CCFEE 5187</strain>
    </source>
</reference>
<evidence type="ECO:0000256" key="14">
    <source>
        <dbReference type="PROSITE-ProRule" id="PRU00175"/>
    </source>
</evidence>
<evidence type="ECO:0000259" key="17">
    <source>
        <dbReference type="PROSITE" id="PS50089"/>
    </source>
</evidence>
<dbReference type="PROSITE" id="PS50089">
    <property type="entry name" value="ZF_RING_2"/>
    <property type="match status" value="1"/>
</dbReference>
<evidence type="ECO:0000256" key="6">
    <source>
        <dbReference type="ARBA" id="ARBA00022741"/>
    </source>
</evidence>
<feature type="region of interest" description="Disordered" evidence="15">
    <location>
        <begin position="1"/>
        <end position="45"/>
    </location>
</feature>
<keyword evidence="12 16" id="KW-0472">Membrane</keyword>